<feature type="signal peptide" evidence="4">
    <location>
        <begin position="1"/>
        <end position="20"/>
    </location>
</feature>
<dbReference type="Pfam" id="PF01103">
    <property type="entry name" value="Omp85"/>
    <property type="match status" value="1"/>
</dbReference>
<dbReference type="Proteomes" id="UP000830401">
    <property type="component" value="Chromosome"/>
</dbReference>
<accession>A0ABY4G186</accession>
<feature type="domain" description="Bacterial surface antigen (D15)" evidence="5">
    <location>
        <begin position="696"/>
        <end position="884"/>
    </location>
</feature>
<evidence type="ECO:0000256" key="4">
    <source>
        <dbReference type="SAM" id="SignalP"/>
    </source>
</evidence>
<evidence type="ECO:0000256" key="3">
    <source>
        <dbReference type="SAM" id="MobiDB-lite"/>
    </source>
</evidence>
<comment type="subcellular location">
    <subcellularLocation>
        <location evidence="1">Membrane</location>
    </subcellularLocation>
</comment>
<evidence type="ECO:0000256" key="1">
    <source>
        <dbReference type="ARBA" id="ARBA00004370"/>
    </source>
</evidence>
<keyword evidence="7" id="KW-1185">Reference proteome</keyword>
<dbReference type="RefSeq" id="WP_245118416.1">
    <property type="nucleotide sequence ID" value="NZ_CP095061.1"/>
</dbReference>
<evidence type="ECO:0000259" key="5">
    <source>
        <dbReference type="Pfam" id="PF01103"/>
    </source>
</evidence>
<evidence type="ECO:0000313" key="7">
    <source>
        <dbReference type="Proteomes" id="UP000830401"/>
    </source>
</evidence>
<reference evidence="6" key="1">
    <citation type="submission" date="2022-04" db="EMBL/GenBank/DDBJ databases">
        <title>Hymenobacter sp. isolated from the air.</title>
        <authorList>
            <person name="Won M."/>
            <person name="Lee C.-M."/>
            <person name="Woen H.-Y."/>
            <person name="Kwon S.-W."/>
        </authorList>
    </citation>
    <scope>NUCLEOTIDE SEQUENCE</scope>
    <source>
        <strain evidence="6">5420S-77</strain>
    </source>
</reference>
<gene>
    <name evidence="6" type="ORF">MUN86_13260</name>
</gene>
<feature type="region of interest" description="Disordered" evidence="3">
    <location>
        <begin position="26"/>
        <end position="47"/>
    </location>
</feature>
<proteinExistence type="predicted"/>
<dbReference type="InterPro" id="IPR000184">
    <property type="entry name" value="Bac_surfAg_D15"/>
</dbReference>
<sequence length="884" mass="99439">MRTLLLFTVLGVETIFAAHAQTPATSSPIATSTVSAPTAKPSAPPFKEQESVMVKASQQYQAGKFKTMLLGRNYRQEWQRRVRVPVLNLSTSQGGLQPLKQGGGKQTKSLRLRAANGREYVLRSIEKNTEQVLSEELRNTLAAKVVQDQVSAAHPYAALTIPTLAEAAGVGHTNPELVYVPDDERLGEFKPIFANTLAILEERDPQVPASFTGRTLEKNYSTDKVLELLRADSKNQVDQRELVRARLFDVIVADFDRHEDQWRWLAYAQPTGGILLRAVPRDRDQAFFVNQGLLPNLASRDWAVPAVQGFDGTMRNVNTFMFSARYFDRSFLTKATREDWIAVAQEMQTRLTDDIIEKAIRQLPDSIYQLSGPTIVANLKSNRDALPSYAEKYYRFLAREVDITGSDQPEYFKVERLDDEHTRVKIYALADGGTSTGDPLYERTFLTDETQEIRLYGYGGRDKLEVSGEVNKSPIVRLIGGEGEDVLIDHSRVAGLGRRTVVYDTPTGNDLQLNAESRNRTSPDSLVNSYNREAFRYKYVGPLLPWAYNPDDGLFLGAGVEIRQPGFRKAPWAMIHRLQANVALGTGAYSFRYAGDFNHITGKLDLLVRADVQAPNYVRNFFGFGNETSFNKRAGIRFYRVRYNNVAFQALLRRRAGPQQFYAGPIYQRVRVERTRGRFIEQMAEANGLLDTMFEPKHYAGLKAGYIVDTRNNDWRPTKGVFWSTDYTGMRGMNSQAPNLSQLTSEASGFWTPAIAPGITLAARVGGTLNFSDYEFYQAATLGGLSNLRGYRRTRFAGENSVYNNLEFRAYLGTLNTMLVSAKIGVLGFHDVGRVWIDKEHSDTWHNGYGGGLWAEPFRRVVLVGTYGLSRNENMTVVRLGFQF</sequence>
<keyword evidence="2" id="KW-0472">Membrane</keyword>
<evidence type="ECO:0000313" key="6">
    <source>
        <dbReference type="EMBL" id="UOQ64550.1"/>
    </source>
</evidence>
<keyword evidence="4" id="KW-0732">Signal</keyword>
<dbReference type="Gene3D" id="2.40.160.50">
    <property type="entry name" value="membrane protein fhac: a member of the omp85/tpsb transporter family"/>
    <property type="match status" value="1"/>
</dbReference>
<organism evidence="6 7">
    <name type="scientific">Hymenobacter volaticus</name>
    <dbReference type="NCBI Taxonomy" id="2932254"/>
    <lineage>
        <taxon>Bacteria</taxon>
        <taxon>Pseudomonadati</taxon>
        <taxon>Bacteroidota</taxon>
        <taxon>Cytophagia</taxon>
        <taxon>Cytophagales</taxon>
        <taxon>Hymenobacteraceae</taxon>
        <taxon>Hymenobacter</taxon>
    </lineage>
</organism>
<name>A0ABY4G186_9BACT</name>
<protein>
    <submittedName>
        <fullName evidence="6">Outer membrane protein assembly factor</fullName>
    </submittedName>
</protein>
<feature type="compositionally biased region" description="Low complexity" evidence="3">
    <location>
        <begin position="26"/>
        <end position="39"/>
    </location>
</feature>
<dbReference type="EMBL" id="CP095061">
    <property type="protein sequence ID" value="UOQ64550.1"/>
    <property type="molecule type" value="Genomic_DNA"/>
</dbReference>
<feature type="chain" id="PRO_5047115029" evidence="4">
    <location>
        <begin position="21"/>
        <end position="884"/>
    </location>
</feature>
<evidence type="ECO:0000256" key="2">
    <source>
        <dbReference type="ARBA" id="ARBA00023136"/>
    </source>
</evidence>